<keyword evidence="1" id="KW-0732">Signal</keyword>
<protein>
    <submittedName>
        <fullName evidence="2">Pilus assembly protein PilP</fullName>
    </submittedName>
</protein>
<dbReference type="AlphaFoldDB" id="A0A4U0ZE60"/>
<reference evidence="2 3" key="1">
    <citation type="submission" date="2019-04" db="EMBL/GenBank/DDBJ databases">
        <title>Alteromonas portus sp. nov., an alginate lyase-excreting marine bacterium.</title>
        <authorList>
            <person name="Huang H."/>
            <person name="Mo K."/>
            <person name="Bao S."/>
        </authorList>
    </citation>
    <scope>NUCLEOTIDE SEQUENCE [LARGE SCALE GENOMIC DNA]</scope>
    <source>
        <strain evidence="2 3">HB161718</strain>
    </source>
</reference>
<evidence type="ECO:0000256" key="1">
    <source>
        <dbReference type="SAM" id="SignalP"/>
    </source>
</evidence>
<feature type="signal peptide" evidence="1">
    <location>
        <begin position="1"/>
        <end position="22"/>
    </location>
</feature>
<dbReference type="Proteomes" id="UP000305471">
    <property type="component" value="Unassembled WGS sequence"/>
</dbReference>
<dbReference type="InterPro" id="IPR007446">
    <property type="entry name" value="PilP"/>
</dbReference>
<name>A0A4U0ZE60_9ALTE</name>
<feature type="chain" id="PRO_5020836708" evidence="1">
    <location>
        <begin position="23"/>
        <end position="175"/>
    </location>
</feature>
<evidence type="ECO:0000313" key="2">
    <source>
        <dbReference type="EMBL" id="TKB01180.1"/>
    </source>
</evidence>
<dbReference type="PIRSF" id="PIRSF016481">
    <property type="entry name" value="Pilus_assembly_PilP"/>
    <property type="match status" value="1"/>
</dbReference>
<dbReference type="Gene3D" id="2.30.30.830">
    <property type="match status" value="1"/>
</dbReference>
<dbReference type="Pfam" id="PF04351">
    <property type="entry name" value="PilP"/>
    <property type="match status" value="1"/>
</dbReference>
<proteinExistence type="predicted"/>
<organism evidence="2 3">
    <name type="scientific">Alteromonas portus</name>
    <dbReference type="NCBI Taxonomy" id="2565549"/>
    <lineage>
        <taxon>Bacteria</taxon>
        <taxon>Pseudomonadati</taxon>
        <taxon>Pseudomonadota</taxon>
        <taxon>Gammaproteobacteria</taxon>
        <taxon>Alteromonadales</taxon>
        <taxon>Alteromonadaceae</taxon>
        <taxon>Alteromonas/Salinimonas group</taxon>
        <taxon>Alteromonas</taxon>
    </lineage>
</organism>
<dbReference type="EMBL" id="SWCO01000011">
    <property type="protein sequence ID" value="TKB01180.1"/>
    <property type="molecule type" value="Genomic_DNA"/>
</dbReference>
<dbReference type="OrthoDB" id="5296580at2"/>
<keyword evidence="3" id="KW-1185">Reference proteome</keyword>
<accession>A0A4U0ZE60</accession>
<dbReference type="PROSITE" id="PS51257">
    <property type="entry name" value="PROKAR_LIPOPROTEIN"/>
    <property type="match status" value="1"/>
</dbReference>
<dbReference type="RefSeq" id="WP_136783623.1">
    <property type="nucleotide sequence ID" value="NZ_JBMQEY010000009.1"/>
</dbReference>
<comment type="caution">
    <text evidence="2">The sequence shown here is derived from an EMBL/GenBank/DDBJ whole genome shotgun (WGS) entry which is preliminary data.</text>
</comment>
<gene>
    <name evidence="2" type="ORF">E5672_18325</name>
</gene>
<evidence type="ECO:0000313" key="3">
    <source>
        <dbReference type="Proteomes" id="UP000305471"/>
    </source>
</evidence>
<sequence>MIRSLIALLTLVLIAGCSPKLNDLQAYTQSVKERAQPQIEPYPEFKSHPPFSYTSSALRSPFDRLRNDAAPVVKARVENCLQPNFQRPKEALEAYGVDALALAGNFAVKGVKWALLKSNDGALHKAKVGSRIGLFYGKIMQIGTDSITIEQLLPDGAGCWQRKTTTMTTASKAGE</sequence>